<dbReference type="Pfam" id="PF02397">
    <property type="entry name" value="Bac_transf"/>
    <property type="match status" value="1"/>
</dbReference>
<reference evidence="4" key="2">
    <citation type="submission" date="2021-04" db="EMBL/GenBank/DDBJ databases">
        <authorList>
            <person name="Gilroy R."/>
        </authorList>
    </citation>
    <scope>NUCLEOTIDE SEQUENCE</scope>
    <source>
        <strain evidence="4">ChiBcec2-3848</strain>
    </source>
</reference>
<gene>
    <name evidence="4" type="ORF">H9753_07245</name>
</gene>
<organism evidence="4 5">
    <name type="scientific">Candidatus Blautia merdavium</name>
    <dbReference type="NCBI Taxonomy" id="2838494"/>
    <lineage>
        <taxon>Bacteria</taxon>
        <taxon>Bacillati</taxon>
        <taxon>Bacillota</taxon>
        <taxon>Clostridia</taxon>
        <taxon>Lachnospirales</taxon>
        <taxon>Lachnospiraceae</taxon>
        <taxon>Blautia</taxon>
    </lineage>
</organism>
<evidence type="ECO:0000256" key="1">
    <source>
        <dbReference type="ARBA" id="ARBA00006464"/>
    </source>
</evidence>
<dbReference type="Proteomes" id="UP000823886">
    <property type="component" value="Unassembled WGS sequence"/>
</dbReference>
<dbReference type="PANTHER" id="PTHR30576:SF0">
    <property type="entry name" value="UNDECAPRENYL-PHOSPHATE N-ACETYLGALACTOSAMINYL 1-PHOSPHATE TRANSFERASE-RELATED"/>
    <property type="match status" value="1"/>
</dbReference>
<evidence type="ECO:0000256" key="2">
    <source>
        <dbReference type="SAM" id="Phobius"/>
    </source>
</evidence>
<keyword evidence="2" id="KW-1133">Transmembrane helix</keyword>
<sequence>MLKDWNSLPTCMKNKETENYYNKLKQKRVALGVKRFCDVILALCLTVCLSPIMLVLAVWIKLDSRGPVFFRQERVTQYGKIYRIFKFRTMVADADKKGPLVTRGQDSRITKVGNKLRKCRLDELPQLFNVLAGDMSFVGTRPEVKKYVDCYSAEMMATLLLPAGITSRTSIVYKDEDEILEKYSSTTDKTTDEIYVEYVLPEKMKYNLQYLEQFSLLGDLKVMIDTVLAVIR</sequence>
<evidence type="ECO:0000313" key="4">
    <source>
        <dbReference type="EMBL" id="HJC63396.1"/>
    </source>
</evidence>
<keyword evidence="2" id="KW-0812">Transmembrane</keyword>
<keyword evidence="4" id="KW-0808">Transferase</keyword>
<keyword evidence="2" id="KW-0472">Membrane</keyword>
<protein>
    <submittedName>
        <fullName evidence="4">Sugar transferase</fullName>
    </submittedName>
</protein>
<accession>A0A9D2PPN5</accession>
<dbReference type="InterPro" id="IPR003362">
    <property type="entry name" value="Bact_transf"/>
</dbReference>
<comment type="similarity">
    <text evidence="1">Belongs to the bacterial sugar transferase family.</text>
</comment>
<evidence type="ECO:0000259" key="3">
    <source>
        <dbReference type="Pfam" id="PF02397"/>
    </source>
</evidence>
<dbReference type="AlphaFoldDB" id="A0A9D2PPN5"/>
<dbReference type="PANTHER" id="PTHR30576">
    <property type="entry name" value="COLANIC BIOSYNTHESIS UDP-GLUCOSE LIPID CARRIER TRANSFERASE"/>
    <property type="match status" value="1"/>
</dbReference>
<reference evidence="4" key="1">
    <citation type="journal article" date="2021" name="PeerJ">
        <title>Extensive microbial diversity within the chicken gut microbiome revealed by metagenomics and culture.</title>
        <authorList>
            <person name="Gilroy R."/>
            <person name="Ravi A."/>
            <person name="Getino M."/>
            <person name="Pursley I."/>
            <person name="Horton D.L."/>
            <person name="Alikhan N.F."/>
            <person name="Baker D."/>
            <person name="Gharbi K."/>
            <person name="Hall N."/>
            <person name="Watson M."/>
            <person name="Adriaenssens E.M."/>
            <person name="Foster-Nyarko E."/>
            <person name="Jarju S."/>
            <person name="Secka A."/>
            <person name="Antonio M."/>
            <person name="Oren A."/>
            <person name="Chaudhuri R.R."/>
            <person name="La Ragione R."/>
            <person name="Hildebrand F."/>
            <person name="Pallen M.J."/>
        </authorList>
    </citation>
    <scope>NUCLEOTIDE SEQUENCE</scope>
    <source>
        <strain evidence="4">ChiBcec2-3848</strain>
    </source>
</reference>
<evidence type="ECO:0000313" key="5">
    <source>
        <dbReference type="Proteomes" id="UP000823886"/>
    </source>
</evidence>
<feature type="transmembrane region" description="Helical" evidence="2">
    <location>
        <begin position="39"/>
        <end position="62"/>
    </location>
</feature>
<proteinExistence type="inferred from homology"/>
<feature type="domain" description="Bacterial sugar transferase" evidence="3">
    <location>
        <begin position="34"/>
        <end position="231"/>
    </location>
</feature>
<name>A0A9D2PPN5_9FIRM</name>
<dbReference type="EMBL" id="DWVZ01000096">
    <property type="protein sequence ID" value="HJC63396.1"/>
    <property type="molecule type" value="Genomic_DNA"/>
</dbReference>
<dbReference type="GO" id="GO:0016780">
    <property type="term" value="F:phosphotransferase activity, for other substituted phosphate groups"/>
    <property type="evidence" value="ECO:0007669"/>
    <property type="project" value="TreeGrafter"/>
</dbReference>
<comment type="caution">
    <text evidence="4">The sequence shown here is derived from an EMBL/GenBank/DDBJ whole genome shotgun (WGS) entry which is preliminary data.</text>
</comment>